<protein>
    <submittedName>
        <fullName evidence="2">Uncharacterized protein</fullName>
    </submittedName>
</protein>
<dbReference type="Proteomes" id="UP000238274">
    <property type="component" value="Unassembled WGS sequence"/>
</dbReference>
<dbReference type="VEuPathDB" id="FungiDB:PSHT_10704"/>
<reference evidence="2 3" key="1">
    <citation type="submission" date="2017-12" db="EMBL/GenBank/DDBJ databases">
        <title>Gene loss provides genomic basis for host adaptation in cereal stripe rust fungi.</title>
        <authorList>
            <person name="Xia C."/>
        </authorList>
    </citation>
    <scope>NUCLEOTIDE SEQUENCE [LARGE SCALE GENOMIC DNA]</scope>
    <source>
        <strain evidence="2 3">93TX-2</strain>
    </source>
</reference>
<sequence>MSTTRTPNHPAIVSGLFEAIQEYGLVHTSSFLQCSGLKKDKLENFQINLQTNTALTNILLPHTLNYLSGRLIALNDDTTPNLTYNHDTLATEVASDDTESGNTLEVIVTHHDWDSEVYASNLSDWRKVHIVGQIVNFEMESHLTIVLPYVWPQPAKPIATPQQVELHPPLEKRNKKAKSSPLSSSETTPSKKKGKAKAIEPESSDSDGTLSASTSDKSDKEESPLPATLAKRGRPRRNVIKQAAKK</sequence>
<gene>
    <name evidence="2" type="ORF">PSHT_10704</name>
</gene>
<evidence type="ECO:0000256" key="1">
    <source>
        <dbReference type="SAM" id="MobiDB-lite"/>
    </source>
</evidence>
<dbReference type="AlphaFoldDB" id="A0A2S4V838"/>
<feature type="compositionally biased region" description="Low complexity" evidence="1">
    <location>
        <begin position="179"/>
        <end position="188"/>
    </location>
</feature>
<name>A0A2S4V838_9BASI</name>
<accession>A0A2S4V838</accession>
<keyword evidence="3" id="KW-1185">Reference proteome</keyword>
<feature type="region of interest" description="Disordered" evidence="1">
    <location>
        <begin position="166"/>
        <end position="246"/>
    </location>
</feature>
<reference evidence="3" key="2">
    <citation type="journal article" date="2018" name="BMC Genomics">
        <title>Genomic insights into host adaptation between the wheat stripe rust pathogen (Puccinia striiformis f. sp. tritici) and the barley stripe rust pathogen (Puccinia striiformis f. sp. hordei).</title>
        <authorList>
            <person name="Xia C."/>
            <person name="Wang M."/>
            <person name="Yin C."/>
            <person name="Cornejo O.E."/>
            <person name="Hulbert S.H."/>
            <person name="Chen X."/>
        </authorList>
    </citation>
    <scope>NUCLEOTIDE SEQUENCE [LARGE SCALE GENOMIC DNA]</scope>
    <source>
        <strain evidence="3">93TX-2</strain>
    </source>
</reference>
<feature type="compositionally biased region" description="Basic residues" evidence="1">
    <location>
        <begin position="231"/>
        <end position="246"/>
    </location>
</feature>
<comment type="caution">
    <text evidence="2">The sequence shown here is derived from an EMBL/GenBank/DDBJ whole genome shotgun (WGS) entry which is preliminary data.</text>
</comment>
<proteinExistence type="predicted"/>
<organism evidence="2 3">
    <name type="scientific">Puccinia striiformis</name>
    <dbReference type="NCBI Taxonomy" id="27350"/>
    <lineage>
        <taxon>Eukaryota</taxon>
        <taxon>Fungi</taxon>
        <taxon>Dikarya</taxon>
        <taxon>Basidiomycota</taxon>
        <taxon>Pucciniomycotina</taxon>
        <taxon>Pucciniomycetes</taxon>
        <taxon>Pucciniales</taxon>
        <taxon>Pucciniaceae</taxon>
        <taxon>Puccinia</taxon>
    </lineage>
</organism>
<evidence type="ECO:0000313" key="2">
    <source>
        <dbReference type="EMBL" id="POW05664.1"/>
    </source>
</evidence>
<evidence type="ECO:0000313" key="3">
    <source>
        <dbReference type="Proteomes" id="UP000238274"/>
    </source>
</evidence>
<reference evidence="3" key="3">
    <citation type="journal article" date="2018" name="Mol. Plant Microbe Interact.">
        <title>Genome sequence resources for the wheat stripe rust pathogen (Puccinia striiformis f. sp. tritici) and the barley stripe rust pathogen (Puccinia striiformis f. sp. hordei).</title>
        <authorList>
            <person name="Xia C."/>
            <person name="Wang M."/>
            <person name="Yin C."/>
            <person name="Cornejo O.E."/>
            <person name="Hulbert S.H."/>
            <person name="Chen X."/>
        </authorList>
    </citation>
    <scope>NUCLEOTIDE SEQUENCE [LARGE SCALE GENOMIC DNA]</scope>
    <source>
        <strain evidence="3">93TX-2</strain>
    </source>
</reference>
<dbReference type="EMBL" id="PKSM01000168">
    <property type="protein sequence ID" value="POW05664.1"/>
    <property type="molecule type" value="Genomic_DNA"/>
</dbReference>
<feature type="compositionally biased region" description="Polar residues" evidence="1">
    <location>
        <begin position="206"/>
        <end position="215"/>
    </location>
</feature>
<dbReference type="VEuPathDB" id="FungiDB:PSTT_04771"/>